<evidence type="ECO:0000256" key="2">
    <source>
        <dbReference type="ARBA" id="ARBA00006679"/>
    </source>
</evidence>
<dbReference type="PANTHER" id="PTHR33452:SF1">
    <property type="entry name" value="INNER MEMBRANE PROTEIN YPHA-RELATED"/>
    <property type="match status" value="1"/>
</dbReference>
<dbReference type="OrthoDB" id="1122432at2"/>
<evidence type="ECO:0000313" key="9">
    <source>
        <dbReference type="Proteomes" id="UP000186292"/>
    </source>
</evidence>
<keyword evidence="4 7" id="KW-0812">Transmembrane</keyword>
<proteinExistence type="inferred from homology"/>
<keyword evidence="5 7" id="KW-1133">Transmembrane helix</keyword>
<feature type="transmembrane region" description="Helical" evidence="7">
    <location>
        <begin position="62"/>
        <end position="92"/>
    </location>
</feature>
<keyword evidence="9" id="KW-1185">Reference proteome</keyword>
<dbReference type="Pfam" id="PF07681">
    <property type="entry name" value="DoxX"/>
    <property type="match status" value="1"/>
</dbReference>
<evidence type="ECO:0000256" key="7">
    <source>
        <dbReference type="SAM" id="Phobius"/>
    </source>
</evidence>
<name>A0A1N7JDX2_9CORY</name>
<protein>
    <submittedName>
        <fullName evidence="8">Putative oxidoreductase</fullName>
    </submittedName>
</protein>
<dbReference type="EMBL" id="FTOF01000006">
    <property type="protein sequence ID" value="SIS47471.1"/>
    <property type="molecule type" value="Genomic_DNA"/>
</dbReference>
<dbReference type="STRING" id="1161099.SAMN05444817_10645"/>
<dbReference type="InterPro" id="IPR051907">
    <property type="entry name" value="DoxX-like_oxidoreductase"/>
</dbReference>
<evidence type="ECO:0000256" key="1">
    <source>
        <dbReference type="ARBA" id="ARBA00004651"/>
    </source>
</evidence>
<evidence type="ECO:0000256" key="5">
    <source>
        <dbReference type="ARBA" id="ARBA00022989"/>
    </source>
</evidence>
<reference evidence="9" key="1">
    <citation type="submission" date="2017-01" db="EMBL/GenBank/DDBJ databases">
        <authorList>
            <person name="Varghese N."/>
            <person name="Submissions S."/>
        </authorList>
    </citation>
    <scope>NUCLEOTIDE SEQUENCE [LARGE SCALE GENOMIC DNA]</scope>
    <source>
        <strain evidence="9">DSM 44531</strain>
    </source>
</reference>
<keyword evidence="6 7" id="KW-0472">Membrane</keyword>
<accession>A0A1N7JDX2</accession>
<organism evidence="8 9">
    <name type="scientific">Corynebacterium appendicis CIP 107643</name>
    <dbReference type="NCBI Taxonomy" id="1161099"/>
    <lineage>
        <taxon>Bacteria</taxon>
        <taxon>Bacillati</taxon>
        <taxon>Actinomycetota</taxon>
        <taxon>Actinomycetes</taxon>
        <taxon>Mycobacteriales</taxon>
        <taxon>Corynebacteriaceae</taxon>
        <taxon>Corynebacterium</taxon>
    </lineage>
</organism>
<dbReference type="GO" id="GO:0005886">
    <property type="term" value="C:plasma membrane"/>
    <property type="evidence" value="ECO:0007669"/>
    <property type="project" value="UniProtKB-SubCell"/>
</dbReference>
<evidence type="ECO:0000256" key="6">
    <source>
        <dbReference type="ARBA" id="ARBA00023136"/>
    </source>
</evidence>
<evidence type="ECO:0000256" key="3">
    <source>
        <dbReference type="ARBA" id="ARBA00022475"/>
    </source>
</evidence>
<evidence type="ECO:0000313" key="8">
    <source>
        <dbReference type="EMBL" id="SIS47471.1"/>
    </source>
</evidence>
<comment type="similarity">
    <text evidence="2">Belongs to the DoxX family.</text>
</comment>
<feature type="transmembrane region" description="Helical" evidence="7">
    <location>
        <begin position="104"/>
        <end position="124"/>
    </location>
</feature>
<dbReference type="InterPro" id="IPR032808">
    <property type="entry name" value="DoxX"/>
</dbReference>
<gene>
    <name evidence="8" type="ORF">SAMN05444817_10645</name>
</gene>
<dbReference type="PANTHER" id="PTHR33452">
    <property type="entry name" value="OXIDOREDUCTASE CATD-RELATED"/>
    <property type="match status" value="1"/>
</dbReference>
<dbReference type="AlphaFoldDB" id="A0A1N7JDX2"/>
<comment type="subcellular location">
    <subcellularLocation>
        <location evidence="1">Cell membrane</location>
        <topology evidence="1">Multi-pass membrane protein</topology>
    </subcellularLocation>
</comment>
<keyword evidence="3" id="KW-1003">Cell membrane</keyword>
<evidence type="ECO:0000256" key="4">
    <source>
        <dbReference type="ARBA" id="ARBA00022692"/>
    </source>
</evidence>
<dbReference type="RefSeq" id="WP_076599292.1">
    <property type="nucleotide sequence ID" value="NZ_CP046976.1"/>
</dbReference>
<dbReference type="Proteomes" id="UP000186292">
    <property type="component" value="Unassembled WGS sequence"/>
</dbReference>
<sequence length="135" mass="14331">MNRPAVRDFALLLARFIVGVVFIARGYQHWVGVGMRTTAQQFAEAGVPQPRLVAYAAGSVELIGGAMLIIGLLTTIMAGLMAVMVLVAAYFVHLPNGFFAEDGGVEYPLILAVLLGLIVVFGAGRASLDRVLVDD</sequence>
<feature type="transmembrane region" description="Helical" evidence="7">
    <location>
        <begin position="9"/>
        <end position="27"/>
    </location>
</feature>